<evidence type="ECO:0000256" key="8">
    <source>
        <dbReference type="ARBA" id="ARBA00023128"/>
    </source>
</evidence>
<dbReference type="SUPFAM" id="SSF81524">
    <property type="entry name" value="14 kDa protein of cytochrome bc1 complex (Ubiquinol-cytochrome c reductase)"/>
    <property type="match status" value="1"/>
</dbReference>
<evidence type="ECO:0000256" key="9">
    <source>
        <dbReference type="ARBA" id="ARBA00023136"/>
    </source>
</evidence>
<dbReference type="GO" id="GO:0045275">
    <property type="term" value="C:respiratory chain complex III"/>
    <property type="evidence" value="ECO:0007669"/>
    <property type="project" value="InterPro"/>
</dbReference>
<dbReference type="InterPro" id="IPR003197">
    <property type="entry name" value="QCR7"/>
</dbReference>
<comment type="similarity">
    <text evidence="2">Belongs to the UQCRB/QCR7 family.</text>
</comment>
<evidence type="ECO:0000313" key="14">
    <source>
        <dbReference type="RefSeq" id="XP_053751520.1"/>
    </source>
</evidence>
<evidence type="ECO:0000256" key="7">
    <source>
        <dbReference type="ARBA" id="ARBA00022982"/>
    </source>
</evidence>
<keyword evidence="8" id="KW-0496">Mitochondrion</keyword>
<dbReference type="AlphaFoldDB" id="A0A9W2UYI3"/>
<dbReference type="PANTHER" id="PTHR12022:SF0">
    <property type="entry name" value="CYTOCHROME B-C1 COMPLEX SUBUNIT 7"/>
    <property type="match status" value="1"/>
</dbReference>
<dbReference type="RefSeq" id="XP_053751520.1">
    <property type="nucleotide sequence ID" value="XM_053895545.1"/>
</dbReference>
<comment type="subcellular location">
    <subcellularLocation>
        <location evidence="1">Mitochondrion inner membrane</location>
        <topology evidence="1">Peripheral membrane protein</topology>
        <orientation evidence="1">Matrix side</orientation>
    </subcellularLocation>
</comment>
<keyword evidence="9" id="KW-0472">Membrane</keyword>
<evidence type="ECO:0000256" key="4">
    <source>
        <dbReference type="ARBA" id="ARBA00022448"/>
    </source>
</evidence>
<dbReference type="InterPro" id="IPR036544">
    <property type="entry name" value="QCR7_sf"/>
</dbReference>
<protein>
    <recommendedName>
        <fullName evidence="3">Cytochrome b-c1 complex subunit 7</fullName>
    </recommendedName>
    <alternativeName>
        <fullName evidence="10">Complex III subunit VII</fullName>
    </alternativeName>
    <alternativeName>
        <fullName evidence="11">Ubiquinol-cytochrome c reductase complex 14 kDa protein</fullName>
    </alternativeName>
</protein>
<sequence>MQDGIIYGNDDMKETIRRLPENFYNNRMFHIKRALNLTMKQQIVPKEHWTKCEEYKFYLEPYLK</sequence>
<evidence type="ECO:0000256" key="5">
    <source>
        <dbReference type="ARBA" id="ARBA00022660"/>
    </source>
</evidence>
<evidence type="ECO:0000256" key="11">
    <source>
        <dbReference type="ARBA" id="ARBA00032927"/>
    </source>
</evidence>
<dbReference type="Pfam" id="PF02271">
    <property type="entry name" value="UCR_14kD"/>
    <property type="match status" value="1"/>
</dbReference>
<evidence type="ECO:0000313" key="13">
    <source>
        <dbReference type="Proteomes" id="UP001165780"/>
    </source>
</evidence>
<dbReference type="GO" id="GO:0005743">
    <property type="term" value="C:mitochondrial inner membrane"/>
    <property type="evidence" value="ECO:0007669"/>
    <property type="project" value="UniProtKB-SubCell"/>
</dbReference>
<evidence type="ECO:0000256" key="3">
    <source>
        <dbReference type="ARBA" id="ARBA00016323"/>
    </source>
</evidence>
<evidence type="ECO:0000256" key="12">
    <source>
        <dbReference type="ARBA" id="ARBA00038521"/>
    </source>
</evidence>
<gene>
    <name evidence="14" type="primary">LOC109266899</name>
</gene>
<dbReference type="PANTHER" id="PTHR12022">
    <property type="entry name" value="UBIQUINOL-CYTOCHROME C REDUCTASE COMPLEX 14 KD PROTEIN"/>
    <property type="match status" value="1"/>
</dbReference>
<reference evidence="14" key="1">
    <citation type="submission" date="2025-08" db="UniProtKB">
        <authorList>
            <consortium name="RefSeq"/>
        </authorList>
    </citation>
    <scope>IDENTIFICATION</scope>
    <source>
        <tissue evidence="14">Whole blood</tissue>
    </source>
</reference>
<dbReference type="Gene3D" id="1.10.1090.10">
    <property type="entry name" value="Cytochrome b-c1 complex subunit 7"/>
    <property type="match status" value="1"/>
</dbReference>
<proteinExistence type="inferred from homology"/>
<evidence type="ECO:0000256" key="6">
    <source>
        <dbReference type="ARBA" id="ARBA00022792"/>
    </source>
</evidence>
<keyword evidence="4" id="KW-0813">Transport</keyword>
<dbReference type="GeneID" id="109266899"/>
<keyword evidence="13" id="KW-1185">Reference proteome</keyword>
<name>A0A9W2UYI3_PANPR</name>
<comment type="subunit">
    <text evidence="12">Component of the ubiquinol-cytochrome c oxidoreductase (cytochrome b-c1 complex, complex III, CIII), a multisubunit enzyme composed of 3 respiratory subunits cytochrome b, cytochrome c1 and Rieske protein, 2 core protein subunits, and additional low-molecular weight protein subunits. The complex exists as an obligatory dimer and forms supercomplexes (SCs) in the inner mitochondrial membrane with cytochrome c oxidase (complex IV, CIV).</text>
</comment>
<keyword evidence="5" id="KW-0679">Respiratory chain</keyword>
<dbReference type="Proteomes" id="UP001165780">
    <property type="component" value="Unplaced"/>
</dbReference>
<accession>A0A9W2UYI3</accession>
<keyword evidence="6" id="KW-0999">Mitochondrion inner membrane</keyword>
<organism evidence="13 14">
    <name type="scientific">Panthera pardus</name>
    <name type="common">Leopard</name>
    <name type="synonym">Felis pardus</name>
    <dbReference type="NCBI Taxonomy" id="9691"/>
    <lineage>
        <taxon>Eukaryota</taxon>
        <taxon>Metazoa</taxon>
        <taxon>Chordata</taxon>
        <taxon>Craniata</taxon>
        <taxon>Vertebrata</taxon>
        <taxon>Euteleostomi</taxon>
        <taxon>Mammalia</taxon>
        <taxon>Eutheria</taxon>
        <taxon>Laurasiatheria</taxon>
        <taxon>Carnivora</taxon>
        <taxon>Feliformia</taxon>
        <taxon>Felidae</taxon>
        <taxon>Pantherinae</taxon>
        <taxon>Panthera</taxon>
    </lineage>
</organism>
<keyword evidence="7" id="KW-0249">Electron transport</keyword>
<evidence type="ECO:0000256" key="10">
    <source>
        <dbReference type="ARBA" id="ARBA00031021"/>
    </source>
</evidence>
<dbReference type="GO" id="GO:0006122">
    <property type="term" value="P:mitochondrial electron transport, ubiquinol to cytochrome c"/>
    <property type="evidence" value="ECO:0007669"/>
    <property type="project" value="InterPro"/>
</dbReference>
<evidence type="ECO:0000256" key="1">
    <source>
        <dbReference type="ARBA" id="ARBA00004443"/>
    </source>
</evidence>
<evidence type="ECO:0000256" key="2">
    <source>
        <dbReference type="ARBA" id="ARBA00008554"/>
    </source>
</evidence>